<feature type="region of interest" description="Disordered" evidence="1">
    <location>
        <begin position="69"/>
        <end position="88"/>
    </location>
</feature>
<feature type="domain" description="BRCT" evidence="2">
    <location>
        <begin position="568"/>
        <end position="668"/>
    </location>
</feature>
<reference evidence="3 4" key="1">
    <citation type="submission" date="2024-01" db="EMBL/GenBank/DDBJ databases">
        <title>Comparative genomics of Cryptococcus and Kwoniella reveals pathogenesis evolution and contrasting modes of karyotype evolution via chromosome fusion or intercentromeric recombination.</title>
        <authorList>
            <person name="Coelho M.A."/>
            <person name="David-Palma M."/>
            <person name="Shea T."/>
            <person name="Bowers K."/>
            <person name="McGinley-Smith S."/>
            <person name="Mohammad A.W."/>
            <person name="Gnirke A."/>
            <person name="Yurkov A.M."/>
            <person name="Nowrousian M."/>
            <person name="Sun S."/>
            <person name="Cuomo C.A."/>
            <person name="Heitman J."/>
        </authorList>
    </citation>
    <scope>NUCLEOTIDE SEQUENCE [LARGE SCALE GENOMIC DNA]</scope>
    <source>
        <strain evidence="3">CBS 11374</strain>
    </source>
</reference>
<protein>
    <recommendedName>
        <fullName evidence="2">BRCT domain-containing protein</fullName>
    </recommendedName>
</protein>
<keyword evidence="4" id="KW-1185">Reference proteome</keyword>
<dbReference type="InterPro" id="IPR036420">
    <property type="entry name" value="BRCT_dom_sf"/>
</dbReference>
<dbReference type="Proteomes" id="UP001329825">
    <property type="component" value="Chromosome 10"/>
</dbReference>
<evidence type="ECO:0000256" key="1">
    <source>
        <dbReference type="SAM" id="MobiDB-lite"/>
    </source>
</evidence>
<dbReference type="GeneID" id="87959072"/>
<feature type="compositionally biased region" description="Basic and acidic residues" evidence="1">
    <location>
        <begin position="435"/>
        <end position="457"/>
    </location>
</feature>
<dbReference type="SUPFAM" id="SSF52113">
    <property type="entry name" value="BRCT domain"/>
    <property type="match status" value="2"/>
</dbReference>
<sequence>MFDRHRSPPLSAQRCSPSERKERSPSYVPPYEQARDQSRTSTNTNTNAKTANRGKNGFTRNFSSYTGSFRERSISPTRRNSSSYHTERGRSPFWYKDRSSSYRVTSSYTSERRGLFDRGRLDNRDNQAWEEYYKYTRREREVGFGKKEKKTSCYHQEKGKNRSIEGWYVPGPKTNLFKGFTFYVHSESDPSKKKDEQMRSNGEFVSFIALIRHHGGTLCRSPCPSYVTHIILPSESTDNREITIQIDKPGPDFSSSSLEQKGIWNRNDIIKRFAHVNVKGSLPTTAVDREQRGRVHVLINEWIFECVKLNRIIEDYDDWEIKGTYDPRFVEVDKHIQRPETPPWPQNQVLNPPQQQTMYYCDVSRDPRVSSIRQRSSSNEAEVITSLSSQITNQATFEVLVNDTALKMTATEGEGESAKENENDTEGSQQVIVEEEIKPNLDDDMKLDIDMDGDHCGHPPQNDYGDDGQEEDIKPAIVDCISAADGEQSELANVISVSLAQETVCHPTPHTASSLAPHQQSEVLSASLPRGNTPDTLQICGENQHTKAESTTPSSKLKEVSVSVILDRQKGVFAKGLLPISFHVLGSERERRLMEVVITRAGGGLISPSTTATFVLLPLSPEESATDPSHVAVVDGLAKDKSRAAISADWVHDCIESDTLIPLDKYFIRKEERQMDIRE</sequence>
<feature type="region of interest" description="Disordered" evidence="1">
    <location>
        <begin position="410"/>
        <end position="470"/>
    </location>
</feature>
<accession>A0ABZ1DAF9</accession>
<gene>
    <name evidence="3" type="ORF">IL334_006942</name>
</gene>
<feature type="compositionally biased region" description="Polar residues" evidence="1">
    <location>
        <begin position="74"/>
        <end position="84"/>
    </location>
</feature>
<evidence type="ECO:0000313" key="4">
    <source>
        <dbReference type="Proteomes" id="UP001329825"/>
    </source>
</evidence>
<evidence type="ECO:0000259" key="2">
    <source>
        <dbReference type="PROSITE" id="PS50172"/>
    </source>
</evidence>
<dbReference type="RefSeq" id="XP_062794690.1">
    <property type="nucleotide sequence ID" value="XM_062938639.1"/>
</dbReference>
<feature type="compositionally biased region" description="Low complexity" evidence="1">
    <location>
        <begin position="39"/>
        <end position="56"/>
    </location>
</feature>
<dbReference type="Gene3D" id="3.40.50.10190">
    <property type="entry name" value="BRCT domain"/>
    <property type="match status" value="1"/>
</dbReference>
<feature type="region of interest" description="Disordered" evidence="1">
    <location>
        <begin position="1"/>
        <end position="64"/>
    </location>
</feature>
<name>A0ABZ1DAF9_9TREE</name>
<evidence type="ECO:0000313" key="3">
    <source>
        <dbReference type="EMBL" id="WRT69951.1"/>
    </source>
</evidence>
<proteinExistence type="predicted"/>
<dbReference type="PROSITE" id="PS50172">
    <property type="entry name" value="BRCT"/>
    <property type="match status" value="2"/>
</dbReference>
<dbReference type="InterPro" id="IPR001357">
    <property type="entry name" value="BRCT_dom"/>
</dbReference>
<dbReference type="EMBL" id="CP141890">
    <property type="protein sequence ID" value="WRT69951.1"/>
    <property type="molecule type" value="Genomic_DNA"/>
</dbReference>
<feature type="domain" description="BRCT" evidence="2">
    <location>
        <begin position="172"/>
        <end position="314"/>
    </location>
</feature>
<organism evidence="3 4">
    <name type="scientific">Kwoniella shivajii</name>
    <dbReference type="NCBI Taxonomy" id="564305"/>
    <lineage>
        <taxon>Eukaryota</taxon>
        <taxon>Fungi</taxon>
        <taxon>Dikarya</taxon>
        <taxon>Basidiomycota</taxon>
        <taxon>Agaricomycotina</taxon>
        <taxon>Tremellomycetes</taxon>
        <taxon>Tremellales</taxon>
        <taxon>Cryptococcaceae</taxon>
        <taxon>Kwoniella</taxon>
    </lineage>
</organism>